<keyword evidence="4" id="KW-1185">Reference proteome</keyword>
<dbReference type="SUPFAM" id="SSF53383">
    <property type="entry name" value="PLP-dependent transferases"/>
    <property type="match status" value="1"/>
</dbReference>
<dbReference type="InterPro" id="IPR015424">
    <property type="entry name" value="PyrdxlP-dep_Trfase"/>
</dbReference>
<dbReference type="Proteomes" id="UP001173801">
    <property type="component" value="Unassembled WGS sequence"/>
</dbReference>
<evidence type="ECO:0000256" key="2">
    <source>
        <dbReference type="RuleBase" id="RU004508"/>
    </source>
</evidence>
<reference evidence="3" key="1">
    <citation type="submission" date="2022-08" db="EMBL/GenBank/DDBJ databases">
        <authorList>
            <person name="Wang H."/>
        </authorList>
    </citation>
    <scope>NUCLEOTIDE SEQUENCE</scope>
    <source>
        <strain evidence="3">PS10</strain>
    </source>
</reference>
<dbReference type="GO" id="GO:0008483">
    <property type="term" value="F:transaminase activity"/>
    <property type="evidence" value="ECO:0007669"/>
    <property type="project" value="UniProtKB-KW"/>
</dbReference>
<keyword evidence="3" id="KW-0808">Transferase</keyword>
<dbReference type="CDD" id="cd00616">
    <property type="entry name" value="AHBA_syn"/>
    <property type="match status" value="1"/>
</dbReference>
<dbReference type="Pfam" id="PF01041">
    <property type="entry name" value="DegT_DnrJ_EryC1"/>
    <property type="match status" value="1"/>
</dbReference>
<dbReference type="InterPro" id="IPR015422">
    <property type="entry name" value="PyrdxlP-dep_Trfase_small"/>
</dbReference>
<protein>
    <submittedName>
        <fullName evidence="3">DegT/DnrJ/EryC1/StrS aminotransferase family protein</fullName>
    </submittedName>
</protein>
<comment type="similarity">
    <text evidence="1 2">Belongs to the DegT/DnrJ/EryC1 family.</text>
</comment>
<dbReference type="InterPro" id="IPR015421">
    <property type="entry name" value="PyrdxlP-dep_Trfase_major"/>
</dbReference>
<dbReference type="Gene3D" id="3.90.1150.10">
    <property type="entry name" value="Aspartate Aminotransferase, domain 1"/>
    <property type="match status" value="1"/>
</dbReference>
<sequence length="376" mass="43086">MQEILFYKPTIDERELELIKRAISEQNTTIIEEFEDKLRKYFNAKFAVTTINNAATHHLALSAMDVKRGDKFICSVNAFPSIAQAIRHFDAEPIFVDIDEDDFTISPKALLECLEKNNHKKLKGVFVNHVAGQSAMMDEINEIAKHYNIAVLDDANRAVGLTYKGEKLGANRSLLTCFQIHSQTINPTAAAGFMITNDENIAKKAELLRNYALVSKLDKSGNMDYIYDVVDIGLKYDITTINAAFALGQFEKHLDFIKRRQEIAEIYDNELKDCPHISTPVKKREHIYNQYIIKVDKNRDGFAKELLENGIHTSLHYVPIHLLTYYRNKYDLKVNAYPNALKNYQQILSLPIYSALKDDEIAYICQKIKEIAKSRV</sequence>
<dbReference type="EMBL" id="JANURM010000008">
    <property type="protein sequence ID" value="MDL0089176.1"/>
    <property type="molecule type" value="Genomic_DNA"/>
</dbReference>
<keyword evidence="2" id="KW-0663">Pyridoxal phosphate</keyword>
<dbReference type="PANTHER" id="PTHR30244">
    <property type="entry name" value="TRANSAMINASE"/>
    <property type="match status" value="1"/>
</dbReference>
<dbReference type="PIRSF" id="PIRSF000390">
    <property type="entry name" value="PLP_StrS"/>
    <property type="match status" value="1"/>
</dbReference>
<dbReference type="Gene3D" id="3.40.640.10">
    <property type="entry name" value="Type I PLP-dependent aspartate aminotransferase-like (Major domain)"/>
    <property type="match status" value="1"/>
</dbReference>
<gene>
    <name evidence="3" type="ORF">NYG85_07345</name>
</gene>
<evidence type="ECO:0000313" key="3">
    <source>
        <dbReference type="EMBL" id="MDL0089176.1"/>
    </source>
</evidence>
<comment type="caution">
    <text evidence="3">The sequence shown here is derived from an EMBL/GenBank/DDBJ whole genome shotgun (WGS) entry which is preliminary data.</text>
</comment>
<evidence type="ECO:0000256" key="1">
    <source>
        <dbReference type="ARBA" id="ARBA00037999"/>
    </source>
</evidence>
<dbReference type="InterPro" id="IPR000653">
    <property type="entry name" value="DegT/StrS_aminotransferase"/>
</dbReference>
<organism evidence="3 4">
    <name type="scientific">Campylobacter gastrosuis</name>
    <dbReference type="NCBI Taxonomy" id="2974576"/>
    <lineage>
        <taxon>Bacteria</taxon>
        <taxon>Pseudomonadati</taxon>
        <taxon>Campylobacterota</taxon>
        <taxon>Epsilonproteobacteria</taxon>
        <taxon>Campylobacterales</taxon>
        <taxon>Campylobacteraceae</taxon>
        <taxon>Campylobacter</taxon>
    </lineage>
</organism>
<keyword evidence="3" id="KW-0032">Aminotransferase</keyword>
<proteinExistence type="inferred from homology"/>
<name>A0ABT7HQJ5_9BACT</name>
<accession>A0ABT7HQJ5</accession>
<dbReference type="RefSeq" id="WP_284937832.1">
    <property type="nucleotide sequence ID" value="NZ_JANURM010000008.1"/>
</dbReference>
<reference evidence="3" key="2">
    <citation type="journal article" date="2023" name="Microorganisms">
        <title>Isolation and Genomic Characteristics of Cat-Borne Campylobacter felis sp. nov. and Sheep-Borne Campylobacter ovis sp. nov.</title>
        <authorList>
            <person name="Wang H."/>
            <person name="Li Y."/>
            <person name="Gu Y."/>
            <person name="Zhou G."/>
            <person name="Chen X."/>
            <person name="Zhang X."/>
            <person name="Shao Z."/>
            <person name="Zhang J."/>
            <person name="Zhang M."/>
        </authorList>
    </citation>
    <scope>NUCLEOTIDE SEQUENCE</scope>
    <source>
        <strain evidence="3">PS10</strain>
    </source>
</reference>
<evidence type="ECO:0000313" key="4">
    <source>
        <dbReference type="Proteomes" id="UP001173801"/>
    </source>
</evidence>
<dbReference type="PANTHER" id="PTHR30244:SF34">
    <property type="entry name" value="DTDP-4-AMINO-4,6-DIDEOXYGALACTOSE TRANSAMINASE"/>
    <property type="match status" value="1"/>
</dbReference>